<dbReference type="Proteomes" id="UP000308921">
    <property type="component" value="Segment"/>
</dbReference>
<organism evidence="1 2">
    <name type="scientific">Pantoea phage vB_PagS_AAS21</name>
    <dbReference type="NCBI Taxonomy" id="2575261"/>
    <lineage>
        <taxon>Viruses</taxon>
        <taxon>Duplodnaviria</taxon>
        <taxon>Heunggongvirae</taxon>
        <taxon>Uroviricota</taxon>
        <taxon>Caudoviricetes</taxon>
        <taxon>Demerecviridae</taxon>
        <taxon>Keyvirus</taxon>
        <taxon>Keyvirus AAS21</taxon>
    </lineage>
</organism>
<reference evidence="1 2" key="1">
    <citation type="submission" date="2019-04" db="EMBL/GenBank/DDBJ databases">
        <title>Complete genome sequence of Pantoea bacteriophage vB_PagS_AAS21.</title>
        <authorList>
            <person name="Truncaite L."/>
            <person name="Simoliuniene M."/>
            <person name="Zajanckauskaite A."/>
            <person name="Meskys R."/>
            <person name="Simoliunas E."/>
        </authorList>
    </citation>
    <scope>NUCLEOTIDE SEQUENCE [LARGE SCALE GENOMIC DNA]</scope>
</reference>
<accession>A0A4Y5P1C7</accession>
<proteinExistence type="predicted"/>
<evidence type="ECO:0000313" key="1">
    <source>
        <dbReference type="EMBL" id="QCW23752.1"/>
    </source>
</evidence>
<protein>
    <submittedName>
        <fullName evidence="1">Putative tape measure chaperone</fullName>
    </submittedName>
</protein>
<keyword evidence="2" id="KW-1185">Reference proteome</keyword>
<gene>
    <name evidence="1" type="ORF">AAS21_gp014</name>
</gene>
<evidence type="ECO:0000313" key="2">
    <source>
        <dbReference type="Proteomes" id="UP000308921"/>
    </source>
</evidence>
<name>A0A4Y5P1C7_9CAUD</name>
<sequence length="153" mass="17088">MRSKPFVANRQQELETALQRFAKQINSPAASKVTKETYLLLCEAQGIEPDPKVMPLDLNDFPPIVLLALNMFNQLRDVYIPGDYPTYIGKDLGALLTLLDIYEITQPRDKQLILKVINILDSAAVTAAKAKIEAVRKKNKPILPEARGGSRTK</sequence>
<dbReference type="EMBL" id="MK770119">
    <property type="protein sequence ID" value="QCW23752.1"/>
    <property type="molecule type" value="Genomic_DNA"/>
</dbReference>